<dbReference type="Gene3D" id="1.50.10.10">
    <property type="match status" value="1"/>
</dbReference>
<organism evidence="5 6">
    <name type="scientific">Neiella holothuriorum</name>
    <dbReference type="NCBI Taxonomy" id="2870530"/>
    <lineage>
        <taxon>Bacteria</taxon>
        <taxon>Pseudomonadati</taxon>
        <taxon>Pseudomonadota</taxon>
        <taxon>Gammaproteobacteria</taxon>
        <taxon>Alteromonadales</taxon>
        <taxon>Echinimonadaceae</taxon>
        <taxon>Neiella</taxon>
    </lineage>
</organism>
<accession>A0ABS7EJR7</accession>
<evidence type="ECO:0000256" key="2">
    <source>
        <dbReference type="ARBA" id="ARBA00008558"/>
    </source>
</evidence>
<dbReference type="Pfam" id="PF07221">
    <property type="entry name" value="GlcNAc_2-epim"/>
    <property type="match status" value="1"/>
</dbReference>
<comment type="function">
    <text evidence="4">Catalyzes the reversible epimerization of cellobiose to 4-O-beta-D-glucopyranosyl-D-mannose (Glc-Man).</text>
</comment>
<protein>
    <recommendedName>
        <fullName evidence="4">Cellobiose 2-epimerase</fullName>
        <shortName evidence="4">CE</shortName>
        <ecNumber evidence="4">5.1.3.11</ecNumber>
    </recommendedName>
</protein>
<dbReference type="HAMAP" id="MF_00929">
    <property type="entry name" value="Cellobiose_2_epim"/>
    <property type="match status" value="1"/>
</dbReference>
<dbReference type="EC" id="5.1.3.11" evidence="4"/>
<keyword evidence="6" id="KW-1185">Reference proteome</keyword>
<evidence type="ECO:0000256" key="1">
    <source>
        <dbReference type="ARBA" id="ARBA00001470"/>
    </source>
</evidence>
<comment type="caution">
    <text evidence="5">The sequence shown here is derived from an EMBL/GenBank/DDBJ whole genome shotgun (WGS) entry which is preliminary data.</text>
</comment>
<dbReference type="Proteomes" id="UP001166251">
    <property type="component" value="Unassembled WGS sequence"/>
</dbReference>
<comment type="catalytic activity">
    <reaction evidence="1 4">
        <text>D-cellobiose = beta-D-glucosyl-(1-&gt;4)-D-mannopyranose</text>
        <dbReference type="Rhea" id="RHEA:23384"/>
        <dbReference type="ChEBI" id="CHEBI:17057"/>
        <dbReference type="ChEBI" id="CHEBI:47931"/>
        <dbReference type="EC" id="5.1.3.11"/>
    </reaction>
</comment>
<dbReference type="EMBL" id="JAHZSS010000018">
    <property type="protein sequence ID" value="MBW8192113.1"/>
    <property type="molecule type" value="Genomic_DNA"/>
</dbReference>
<gene>
    <name evidence="5" type="ORF">K0504_13805</name>
</gene>
<dbReference type="RefSeq" id="WP_220104746.1">
    <property type="nucleotide sequence ID" value="NZ_JAHZSS010000018.1"/>
</dbReference>
<comment type="similarity">
    <text evidence="4">Belongs to the cellobiose 2-epimerase family.</text>
</comment>
<evidence type="ECO:0000313" key="5">
    <source>
        <dbReference type="EMBL" id="MBW8192113.1"/>
    </source>
</evidence>
<dbReference type="InterPro" id="IPR012341">
    <property type="entry name" value="6hp_glycosidase-like_sf"/>
</dbReference>
<evidence type="ECO:0000256" key="4">
    <source>
        <dbReference type="HAMAP-Rule" id="MF_00929"/>
    </source>
</evidence>
<sequence>MLNQPLLTQLKQWQHRARVEAECIADWWASHTVDHANGGFYGEVSRENRPVAGANKSIIQHSRILWFFSEYALLSGSARYRQLATRAFQYLIEHFDDDKYGAVVWLLDHQGEVVNDKKQTYAISFAIYGLVAYYKLSADELALSKATDYFSLLETHAKDAVHNGYVEAFSGNWQPLADVRLSGEDENFPKTMNTHLHVLEAYTALHAVAPTRQTHQALANLIDIFERHIIDHSSAHLRLFMELDWCERSTVWSYGHDIECSWLMFETLEVLADPERLARLTPLVVRMAETTLAEGIGNKGQVLDRFDCKTQRRHPTSQWWVQAEGLVGFLNGFLLTKSPLLPPVINDIWQFIEDFHRDNEFGEWHYLATCDQSNLPLTYKAGAWKAPYHNGRAMMEISKLVDRIRHQQETTVAQ</sequence>
<evidence type="ECO:0000313" key="6">
    <source>
        <dbReference type="Proteomes" id="UP001166251"/>
    </source>
</evidence>
<comment type="similarity">
    <text evidence="2">Belongs to the N-acylglucosamine 2-epimerase family.</text>
</comment>
<dbReference type="InterPro" id="IPR010819">
    <property type="entry name" value="AGE/CE"/>
</dbReference>
<dbReference type="InterPro" id="IPR028584">
    <property type="entry name" value="Cellobiose_2_epim"/>
</dbReference>
<dbReference type="InterPro" id="IPR008928">
    <property type="entry name" value="6-hairpin_glycosidase_sf"/>
</dbReference>
<dbReference type="SUPFAM" id="SSF48208">
    <property type="entry name" value="Six-hairpin glycosidases"/>
    <property type="match status" value="1"/>
</dbReference>
<evidence type="ECO:0000256" key="3">
    <source>
        <dbReference type="ARBA" id="ARBA00023235"/>
    </source>
</evidence>
<name>A0ABS7EJR7_9GAMM</name>
<reference evidence="5" key="1">
    <citation type="submission" date="2021-07" db="EMBL/GenBank/DDBJ databases">
        <title>Neiella marina sp. nov., isolated from the intestinal content of sea cucumber Apostichopus japonicus.</title>
        <authorList>
            <person name="Bai X."/>
        </authorList>
    </citation>
    <scope>NUCLEOTIDE SEQUENCE</scope>
    <source>
        <strain evidence="5">126</strain>
    </source>
</reference>
<keyword evidence="3 4" id="KW-0413">Isomerase</keyword>
<proteinExistence type="inferred from homology"/>
<dbReference type="PANTHER" id="PTHR15108">
    <property type="entry name" value="N-ACYLGLUCOSAMINE-2-EPIMERASE"/>
    <property type="match status" value="1"/>
</dbReference>